<dbReference type="RefSeq" id="WP_184480474.1">
    <property type="nucleotide sequence ID" value="NZ_JAAEDJ010000026.1"/>
</dbReference>
<dbReference type="EC" id="3.4.21.107" evidence="2"/>
<feature type="signal peptide" evidence="1">
    <location>
        <begin position="1"/>
        <end position="23"/>
    </location>
</feature>
<dbReference type="EMBL" id="JACIJE010000001">
    <property type="protein sequence ID" value="MBB5688128.1"/>
    <property type="molecule type" value="Genomic_DNA"/>
</dbReference>
<keyword evidence="2" id="KW-0378">Hydrolase</keyword>
<dbReference type="AlphaFoldDB" id="A0A840XI53"/>
<organism evidence="2 3">
    <name type="scientific">Neoroseomonas alkaliterrae</name>
    <dbReference type="NCBI Taxonomy" id="1452450"/>
    <lineage>
        <taxon>Bacteria</taxon>
        <taxon>Pseudomonadati</taxon>
        <taxon>Pseudomonadota</taxon>
        <taxon>Alphaproteobacteria</taxon>
        <taxon>Acetobacterales</taxon>
        <taxon>Acetobacteraceae</taxon>
        <taxon>Neoroseomonas</taxon>
    </lineage>
</organism>
<protein>
    <submittedName>
        <fullName evidence="2">Serine protease Do/protease YdgD</fullName>
        <ecNumber evidence="2">3.4.21.-</ecNumber>
        <ecNumber evidence="2">3.4.21.107</ecNumber>
    </submittedName>
</protein>
<keyword evidence="3" id="KW-1185">Reference proteome</keyword>
<evidence type="ECO:0000256" key="1">
    <source>
        <dbReference type="SAM" id="SignalP"/>
    </source>
</evidence>
<dbReference type="GO" id="GO:0006508">
    <property type="term" value="P:proteolysis"/>
    <property type="evidence" value="ECO:0007669"/>
    <property type="project" value="UniProtKB-KW"/>
</dbReference>
<evidence type="ECO:0000313" key="2">
    <source>
        <dbReference type="EMBL" id="MBB5688128.1"/>
    </source>
</evidence>
<keyword evidence="1" id="KW-0732">Signal</keyword>
<gene>
    <name evidence="2" type="ORF">FHS88_000238</name>
</gene>
<evidence type="ECO:0000313" key="3">
    <source>
        <dbReference type="Proteomes" id="UP000562254"/>
    </source>
</evidence>
<proteinExistence type="predicted"/>
<reference evidence="2 3" key="1">
    <citation type="submission" date="2020-08" db="EMBL/GenBank/DDBJ databases">
        <title>Genomic Encyclopedia of Type Strains, Phase IV (KMG-IV): sequencing the most valuable type-strain genomes for metagenomic binning, comparative biology and taxonomic classification.</title>
        <authorList>
            <person name="Goeker M."/>
        </authorList>
    </citation>
    <scope>NUCLEOTIDE SEQUENCE [LARGE SCALE GENOMIC DNA]</scope>
    <source>
        <strain evidence="2 3">DSM 25895</strain>
    </source>
</reference>
<feature type="chain" id="PRO_5032419787" evidence="1">
    <location>
        <begin position="24"/>
        <end position="157"/>
    </location>
</feature>
<sequence length="157" mass="16920">MFSRRILMAATALLVLGAGGVAAQNWQLRPSFGTYNLRFNFQPDPYVINVTAGGNIPAERIGGAGCVGSIAQAPDVRLNYQAGGGLPLYIAAQSRWDVTLVVNLPNGQWVCNDDFIGTNPGMVFRQPMSGQYDIWVGHYDRGRGVPTQLIISEIPPG</sequence>
<name>A0A840XI53_9PROT</name>
<dbReference type="EC" id="3.4.21.-" evidence="2"/>
<accession>A0A840XI53</accession>
<keyword evidence="2" id="KW-0645">Protease</keyword>
<dbReference type="Proteomes" id="UP000562254">
    <property type="component" value="Unassembled WGS sequence"/>
</dbReference>
<dbReference type="GO" id="GO:0008233">
    <property type="term" value="F:peptidase activity"/>
    <property type="evidence" value="ECO:0007669"/>
    <property type="project" value="UniProtKB-KW"/>
</dbReference>
<comment type="caution">
    <text evidence="2">The sequence shown here is derived from an EMBL/GenBank/DDBJ whole genome shotgun (WGS) entry which is preliminary data.</text>
</comment>